<evidence type="ECO:0000313" key="1">
    <source>
        <dbReference type="EMBL" id="KAJ7032089.1"/>
    </source>
</evidence>
<dbReference type="EMBL" id="JARJCM010000076">
    <property type="protein sequence ID" value="KAJ7032089.1"/>
    <property type="molecule type" value="Genomic_DNA"/>
</dbReference>
<protein>
    <submittedName>
        <fullName evidence="1">Uncharacterized protein</fullName>
    </submittedName>
</protein>
<evidence type="ECO:0000313" key="2">
    <source>
        <dbReference type="Proteomes" id="UP001218188"/>
    </source>
</evidence>
<reference evidence="1" key="1">
    <citation type="submission" date="2023-03" db="EMBL/GenBank/DDBJ databases">
        <title>Massive genome expansion in bonnet fungi (Mycena s.s.) driven by repeated elements and novel gene families across ecological guilds.</title>
        <authorList>
            <consortium name="Lawrence Berkeley National Laboratory"/>
            <person name="Harder C.B."/>
            <person name="Miyauchi S."/>
            <person name="Viragh M."/>
            <person name="Kuo A."/>
            <person name="Thoen E."/>
            <person name="Andreopoulos B."/>
            <person name="Lu D."/>
            <person name="Skrede I."/>
            <person name="Drula E."/>
            <person name="Henrissat B."/>
            <person name="Morin E."/>
            <person name="Kohler A."/>
            <person name="Barry K."/>
            <person name="LaButti K."/>
            <person name="Morin E."/>
            <person name="Salamov A."/>
            <person name="Lipzen A."/>
            <person name="Mereny Z."/>
            <person name="Hegedus B."/>
            <person name="Baldrian P."/>
            <person name="Stursova M."/>
            <person name="Weitz H."/>
            <person name="Taylor A."/>
            <person name="Grigoriev I.V."/>
            <person name="Nagy L.G."/>
            <person name="Martin F."/>
            <person name="Kauserud H."/>
        </authorList>
    </citation>
    <scope>NUCLEOTIDE SEQUENCE</scope>
    <source>
        <strain evidence="1">CBHHK200</strain>
    </source>
</reference>
<dbReference type="AlphaFoldDB" id="A0AAD6SQD9"/>
<proteinExistence type="predicted"/>
<comment type="caution">
    <text evidence="1">The sequence shown here is derived from an EMBL/GenBank/DDBJ whole genome shotgun (WGS) entry which is preliminary data.</text>
</comment>
<dbReference type="Proteomes" id="UP001218188">
    <property type="component" value="Unassembled WGS sequence"/>
</dbReference>
<name>A0AAD6SQD9_9AGAR</name>
<organism evidence="1 2">
    <name type="scientific">Mycena alexandri</name>
    <dbReference type="NCBI Taxonomy" id="1745969"/>
    <lineage>
        <taxon>Eukaryota</taxon>
        <taxon>Fungi</taxon>
        <taxon>Dikarya</taxon>
        <taxon>Basidiomycota</taxon>
        <taxon>Agaricomycotina</taxon>
        <taxon>Agaricomycetes</taxon>
        <taxon>Agaricomycetidae</taxon>
        <taxon>Agaricales</taxon>
        <taxon>Marasmiineae</taxon>
        <taxon>Mycenaceae</taxon>
        <taxon>Mycena</taxon>
    </lineage>
</organism>
<accession>A0AAD6SQD9</accession>
<sequence>MFSRCPLFFLSPSSAVLPLPLAFLPAFSMSVYFTYLRPTQIAQNHPSTSAAVSALAANSPQNGREINGVRAPSAHTVLNTTRTSTPCVPLDPTPNGEGCTAQARLQGFARLAFS</sequence>
<keyword evidence="2" id="KW-1185">Reference proteome</keyword>
<feature type="non-terminal residue" evidence="1">
    <location>
        <position position="114"/>
    </location>
</feature>
<gene>
    <name evidence="1" type="ORF">C8F04DRAFT_1108443</name>
</gene>